<proteinExistence type="predicted"/>
<dbReference type="PROSITE" id="PS50003">
    <property type="entry name" value="PH_DOMAIN"/>
    <property type="match status" value="1"/>
</dbReference>
<dbReference type="EMBL" id="JANTQA010000057">
    <property type="protein sequence ID" value="KAJ3429583.1"/>
    <property type="molecule type" value="Genomic_DNA"/>
</dbReference>
<dbReference type="InterPro" id="IPR023394">
    <property type="entry name" value="Sec7_C_sf"/>
</dbReference>
<dbReference type="PROSITE" id="PS50190">
    <property type="entry name" value="SEC7"/>
    <property type="match status" value="1"/>
</dbReference>
<protein>
    <submittedName>
        <fullName evidence="3">Dual adapter for phosphotyrosine and 3-phosphotyrosine and 3-phosphoinositide</fullName>
    </submittedName>
</protein>
<evidence type="ECO:0000259" key="1">
    <source>
        <dbReference type="PROSITE" id="PS50003"/>
    </source>
</evidence>
<dbReference type="GO" id="GO:0032012">
    <property type="term" value="P:regulation of ARF protein signal transduction"/>
    <property type="evidence" value="ECO:0007669"/>
    <property type="project" value="InterPro"/>
</dbReference>
<dbReference type="Proteomes" id="UP001146793">
    <property type="component" value="Unassembled WGS sequence"/>
</dbReference>
<dbReference type="Pfam" id="PF01369">
    <property type="entry name" value="Sec7"/>
    <property type="match status" value="1"/>
</dbReference>
<feature type="domain" description="SEC7" evidence="2">
    <location>
        <begin position="6"/>
        <end position="126"/>
    </location>
</feature>
<comment type="caution">
    <text evidence="3">The sequence shown here is derived from an EMBL/GenBank/DDBJ whole genome shotgun (WGS) entry which is preliminary data.</text>
</comment>
<dbReference type="SUPFAM" id="SSF48425">
    <property type="entry name" value="Sec7 domain"/>
    <property type="match status" value="1"/>
</dbReference>
<dbReference type="SUPFAM" id="SSF50729">
    <property type="entry name" value="PH domain-like"/>
    <property type="match status" value="1"/>
</dbReference>
<dbReference type="SMART" id="SM00233">
    <property type="entry name" value="PH"/>
    <property type="match status" value="1"/>
</dbReference>
<dbReference type="GO" id="GO:0005085">
    <property type="term" value="F:guanyl-nucleotide exchange factor activity"/>
    <property type="evidence" value="ECO:0007669"/>
    <property type="project" value="InterPro"/>
</dbReference>
<dbReference type="Gene3D" id="2.30.29.30">
    <property type="entry name" value="Pleckstrin-homology domain (PH domain)/Phosphotyrosine-binding domain (PTB)"/>
    <property type="match status" value="1"/>
</dbReference>
<dbReference type="InterPro" id="IPR011993">
    <property type="entry name" value="PH-like_dom_sf"/>
</dbReference>
<dbReference type="Gene3D" id="1.10.1000.11">
    <property type="entry name" value="Arf Nucleotide-binding Site Opener,domain 2"/>
    <property type="match status" value="1"/>
</dbReference>
<evidence type="ECO:0000313" key="3">
    <source>
        <dbReference type="EMBL" id="KAJ3429583.1"/>
    </source>
</evidence>
<accession>A0AAV7YIJ3</accession>
<organism evidence="3 4">
    <name type="scientific">Anaeramoeba flamelloides</name>
    <dbReference type="NCBI Taxonomy" id="1746091"/>
    <lineage>
        <taxon>Eukaryota</taxon>
        <taxon>Metamonada</taxon>
        <taxon>Anaeramoebidae</taxon>
        <taxon>Anaeramoeba</taxon>
    </lineage>
</organism>
<gene>
    <name evidence="3" type="ORF">M0812_24939</name>
</gene>
<dbReference type="AlphaFoldDB" id="A0AAV7YIJ3"/>
<evidence type="ECO:0000313" key="4">
    <source>
        <dbReference type="Proteomes" id="UP001146793"/>
    </source>
</evidence>
<feature type="domain" description="PH" evidence="1">
    <location>
        <begin position="132"/>
        <end position="241"/>
    </location>
</feature>
<dbReference type="Pfam" id="PF00169">
    <property type="entry name" value="PH"/>
    <property type="match status" value="1"/>
</dbReference>
<dbReference type="InterPro" id="IPR035999">
    <property type="entry name" value="Sec7_dom_sf"/>
</dbReference>
<evidence type="ECO:0000259" key="2">
    <source>
        <dbReference type="PROSITE" id="PS50190"/>
    </source>
</evidence>
<name>A0AAV7YIJ3_9EUKA</name>
<sequence length="250" mass="29229">MIYFYRDIFSRNTLNYFLRLFQFQHITLADALRDFLGSVKIPLDIDVIEQCFWQFGISYQIQNQGLYSDINSVIVIAFRLALIIPSDKRNPFRGISQFQKFCKEISGNEKIPIDRLTNCYLQVIENPLPFFNSYHSGYLLKQCGAFYGLKQRWVDLSFDYLFTYKNENSTIIIETIPLADAIIEPLKDNLKKKTHAFSIDYTSSQNNTGTTNKSTTQNVILVAETQQELERWLKKISECKLILNCFDRCI</sequence>
<dbReference type="InterPro" id="IPR001849">
    <property type="entry name" value="PH_domain"/>
</dbReference>
<dbReference type="InterPro" id="IPR000904">
    <property type="entry name" value="Sec7_dom"/>
</dbReference>
<reference evidence="3" key="1">
    <citation type="submission" date="2022-08" db="EMBL/GenBank/DDBJ databases">
        <title>Novel sulphate-reducing endosymbionts in the free-living metamonad Anaeramoeba.</title>
        <authorList>
            <person name="Jerlstrom-Hultqvist J."/>
            <person name="Cepicka I."/>
            <person name="Gallot-Lavallee L."/>
            <person name="Salas-Leiva D."/>
            <person name="Curtis B.A."/>
            <person name="Zahonova K."/>
            <person name="Pipaliya S."/>
            <person name="Dacks J."/>
            <person name="Roger A.J."/>
        </authorList>
    </citation>
    <scope>NUCLEOTIDE SEQUENCE</scope>
    <source>
        <strain evidence="3">Busselton2</strain>
    </source>
</reference>